<dbReference type="InterPro" id="IPR008831">
    <property type="entry name" value="Mediator_Med31"/>
</dbReference>
<feature type="compositionally biased region" description="Acidic residues" evidence="9">
    <location>
        <begin position="74"/>
        <end position="85"/>
    </location>
</feature>
<evidence type="ECO:0000256" key="9">
    <source>
        <dbReference type="SAM" id="MobiDB-lite"/>
    </source>
</evidence>
<organism evidence="10 11">
    <name type="scientific">Rhodotorula toruloides</name>
    <name type="common">Yeast</name>
    <name type="synonym">Rhodosporidium toruloides</name>
    <dbReference type="NCBI Taxonomy" id="5286"/>
    <lineage>
        <taxon>Eukaryota</taxon>
        <taxon>Fungi</taxon>
        <taxon>Dikarya</taxon>
        <taxon>Basidiomycota</taxon>
        <taxon>Pucciniomycotina</taxon>
        <taxon>Microbotryomycetes</taxon>
        <taxon>Sporidiobolales</taxon>
        <taxon>Sporidiobolaceae</taxon>
        <taxon>Rhodotorula</taxon>
    </lineage>
</organism>
<comment type="similarity">
    <text evidence="2 8">Belongs to the Mediator complex subunit 31 family.</text>
</comment>
<gene>
    <name evidence="10" type="ORF">AAT19DRAFT_8843</name>
</gene>
<dbReference type="GO" id="GO:0006355">
    <property type="term" value="P:regulation of DNA-templated transcription"/>
    <property type="evidence" value="ECO:0007669"/>
    <property type="project" value="InterPro"/>
</dbReference>
<evidence type="ECO:0000256" key="6">
    <source>
        <dbReference type="ARBA" id="ARBA00023163"/>
    </source>
</evidence>
<evidence type="ECO:0000256" key="5">
    <source>
        <dbReference type="ARBA" id="ARBA00023159"/>
    </source>
</evidence>
<dbReference type="OrthoDB" id="10257739at2759"/>
<dbReference type="SUPFAM" id="SSF140718">
    <property type="entry name" value="Mediator hinge subcomplex-like"/>
    <property type="match status" value="1"/>
</dbReference>
<dbReference type="PANTHER" id="PTHR13186">
    <property type="entry name" value="MEDIATOR OF RNA POLYMERASE II TRANSCRIPTION SUBUNIT 31"/>
    <property type="match status" value="1"/>
</dbReference>
<dbReference type="EMBL" id="LCTV02000001">
    <property type="protein sequence ID" value="PRQ77775.1"/>
    <property type="molecule type" value="Genomic_DNA"/>
</dbReference>
<evidence type="ECO:0000256" key="8">
    <source>
        <dbReference type="RuleBase" id="RU364129"/>
    </source>
</evidence>
<comment type="caution">
    <text evidence="10">The sequence shown here is derived from an EMBL/GenBank/DDBJ whole genome shotgun (WGS) entry which is preliminary data.</text>
</comment>
<dbReference type="Pfam" id="PF05669">
    <property type="entry name" value="Med31"/>
    <property type="match status" value="1"/>
</dbReference>
<accession>A0A2T0AIC5</accession>
<keyword evidence="6 8" id="KW-0804">Transcription</keyword>
<keyword evidence="5 8" id="KW-0010">Activator</keyword>
<dbReference type="InterPro" id="IPR038089">
    <property type="entry name" value="Med31_sf"/>
</dbReference>
<comment type="subunit">
    <text evidence="8">Component of the Mediator complex.</text>
</comment>
<dbReference type="InterPro" id="IPR037212">
    <property type="entry name" value="Med7/Med21-like"/>
</dbReference>
<keyword evidence="7 8" id="KW-0539">Nucleus</keyword>
<sequence length="284" mass="31078">MYSTLGYLSRKASFKQINPNFPVTQAIQGADPEEVFEANRKELVHDFLLKAKQLELLISSLPSTPPGPTSPEGEGNDAEEFEELEREAAHPTDQQRLANKIRFETELEFVSCLANPFYLQSLAQQGLFDSEPFLNYLTYLLYFRQPTYSRFLQYPQSLHHLTLLTSSSSFRKAMKEQPLLAQEWAGKMVAHWAGWREREGLGEAVGGLKGEGGKKEDGAGAGEAAAAGGAAERNGGDETKQAAAASSAFAAARRSTRRTADLETKEAAKETSALGGGDGWNEQV</sequence>
<dbReference type="GO" id="GO:0003712">
    <property type="term" value="F:transcription coregulator activity"/>
    <property type="evidence" value="ECO:0007669"/>
    <property type="project" value="InterPro"/>
</dbReference>
<feature type="region of interest" description="Disordered" evidence="9">
    <location>
        <begin position="204"/>
        <end position="284"/>
    </location>
</feature>
<feature type="region of interest" description="Disordered" evidence="9">
    <location>
        <begin position="60"/>
        <end position="93"/>
    </location>
</feature>
<feature type="compositionally biased region" description="Basic and acidic residues" evidence="9">
    <location>
        <begin position="258"/>
        <end position="269"/>
    </location>
</feature>
<keyword evidence="4 8" id="KW-0805">Transcription regulation</keyword>
<dbReference type="GO" id="GO:0016592">
    <property type="term" value="C:mediator complex"/>
    <property type="evidence" value="ECO:0007669"/>
    <property type="project" value="InterPro"/>
</dbReference>
<dbReference type="Proteomes" id="UP000239560">
    <property type="component" value="Unassembled WGS sequence"/>
</dbReference>
<evidence type="ECO:0000256" key="1">
    <source>
        <dbReference type="ARBA" id="ARBA00004123"/>
    </source>
</evidence>
<proteinExistence type="inferred from homology"/>
<protein>
    <recommendedName>
        <fullName evidence="3 8">Mediator of RNA polymerase II transcription subunit 31</fullName>
    </recommendedName>
</protein>
<evidence type="ECO:0000313" key="11">
    <source>
        <dbReference type="Proteomes" id="UP000239560"/>
    </source>
</evidence>
<feature type="compositionally biased region" description="Low complexity" evidence="9">
    <location>
        <begin position="222"/>
        <end position="233"/>
    </location>
</feature>
<name>A0A2T0AIC5_RHOTO</name>
<feature type="compositionally biased region" description="Gly residues" evidence="9">
    <location>
        <begin position="274"/>
        <end position="284"/>
    </location>
</feature>
<comment type="subcellular location">
    <subcellularLocation>
        <location evidence="1 8">Nucleus</location>
    </subcellularLocation>
</comment>
<evidence type="ECO:0000256" key="2">
    <source>
        <dbReference type="ARBA" id="ARBA00006378"/>
    </source>
</evidence>
<evidence type="ECO:0000256" key="7">
    <source>
        <dbReference type="ARBA" id="ARBA00023242"/>
    </source>
</evidence>
<evidence type="ECO:0000313" key="10">
    <source>
        <dbReference type="EMBL" id="PRQ77775.1"/>
    </source>
</evidence>
<evidence type="ECO:0000256" key="3">
    <source>
        <dbReference type="ARBA" id="ARBA00019660"/>
    </source>
</evidence>
<reference evidence="10 11" key="1">
    <citation type="journal article" date="2018" name="Elife">
        <title>Functional genomics of lipid metabolism in the oleaginous yeast Rhodosporidium toruloides.</title>
        <authorList>
            <person name="Coradetti S.T."/>
            <person name="Pinel D."/>
            <person name="Geiselman G."/>
            <person name="Ito M."/>
            <person name="Mondo S."/>
            <person name="Reilly M.C."/>
            <person name="Cheng Y.F."/>
            <person name="Bauer S."/>
            <person name="Grigoriev I."/>
            <person name="Gladden J.M."/>
            <person name="Simmons B.A."/>
            <person name="Brem R."/>
            <person name="Arkin A.P."/>
            <person name="Skerker J.M."/>
        </authorList>
    </citation>
    <scope>NUCLEOTIDE SEQUENCE [LARGE SCALE GENOMIC DNA]</scope>
    <source>
        <strain evidence="10 11">NBRC 0880</strain>
    </source>
</reference>
<dbReference type="Gene3D" id="1.10.10.1340">
    <property type="entry name" value="Mediator of RNA polymerase II, submodule Med31 (Soh1)"/>
    <property type="match status" value="1"/>
</dbReference>
<feature type="compositionally biased region" description="Low complexity" evidence="9">
    <location>
        <begin position="242"/>
        <end position="253"/>
    </location>
</feature>
<dbReference type="AlphaFoldDB" id="A0A2T0AIC5"/>
<comment type="function">
    <text evidence="8">Component of the Mediator complex, a coactivator involved in the regulated transcription of nearly all RNA polymerase II-dependent genes. Mediator functions as a bridge to convey information from gene-specific regulatory proteins to the basal RNA polymerase II transcription machinery. Mediator is recruited to promoters by direct interactions with regulatory proteins and serves as a scaffold for the assembly of a functional preinitiation complex with RNA polymerase II and the general transcription factors.</text>
</comment>
<evidence type="ECO:0000256" key="4">
    <source>
        <dbReference type="ARBA" id="ARBA00023015"/>
    </source>
</evidence>